<gene>
    <name evidence="3" type="ORF">MDUV_11400</name>
</gene>
<dbReference type="AlphaFoldDB" id="A0A7I7JWS2"/>
<dbReference type="Pfam" id="PF00106">
    <property type="entry name" value="adh_short"/>
    <property type="match status" value="1"/>
</dbReference>
<dbReference type="SUPFAM" id="SSF51735">
    <property type="entry name" value="NAD(P)-binding Rossmann-fold domains"/>
    <property type="match status" value="1"/>
</dbReference>
<dbReference type="InterPro" id="IPR036291">
    <property type="entry name" value="NAD(P)-bd_dom_sf"/>
</dbReference>
<dbReference type="KEGG" id="mdu:MDUV_11400"/>
<evidence type="ECO:0000313" key="3">
    <source>
        <dbReference type="EMBL" id="BBX16280.1"/>
    </source>
</evidence>
<keyword evidence="2" id="KW-0560">Oxidoreductase</keyword>
<dbReference type="PRINTS" id="PR00081">
    <property type="entry name" value="GDHRDH"/>
</dbReference>
<dbReference type="CDD" id="cd05233">
    <property type="entry name" value="SDR_c"/>
    <property type="match status" value="1"/>
</dbReference>
<dbReference type="PANTHER" id="PTHR45024:SF2">
    <property type="entry name" value="SCP2 DOMAIN-CONTAINING PROTEIN"/>
    <property type="match status" value="1"/>
</dbReference>
<evidence type="ECO:0000256" key="1">
    <source>
        <dbReference type="ARBA" id="ARBA00006484"/>
    </source>
</evidence>
<evidence type="ECO:0000256" key="2">
    <source>
        <dbReference type="ARBA" id="ARBA00023002"/>
    </source>
</evidence>
<sequence length="520" mass="53190">MVVVTGGGGGIGAAIALELGRAGDYVVTVDPLVSLDGAQTLSSSEQTTADRIIAAGGAARASGVSVTDSPSVTALLTELAEEFGGLDAVVNVAGISRPTSYTAGADADWTAVLEVHLDGYRNVLCAALPLMAAAGRGHILGVTSGSGWRAADTGAYGCAKRAVAALTWQIGRQAPDGVTVNAISPIAATRMVAGALAAARKSTAATGGLALNTMPDPDEIGPLGAHLVDATFTACQGRVLFSAGSEAAVIDEPRLIEVVRANHLPYPARVLDAAIEKALVPAEKRQASSGGSNARFGRAFERVADEDPPPSAATTCAVCADSDAVAADIAAALRAREIAVTTVDEPAALSDIPTLDAVVVALADHPSMSNSAPQWRRILEEHDGIVAQIDADTAWARAVARLAMSTERHVRLVVVHDAATSGGRTRAQVSTQLSRAGHDATAGLVQHCCVSVETDYPPVDLIAHLVCSPHTGDLAGAELVAGPGWFGLRSHPHPTGSITYGGPQIPEWFDDALQEVVQPR</sequence>
<evidence type="ECO:0008006" key="5">
    <source>
        <dbReference type="Google" id="ProtNLM"/>
    </source>
</evidence>
<dbReference type="Proteomes" id="UP000467006">
    <property type="component" value="Chromosome"/>
</dbReference>
<dbReference type="GO" id="GO:0016491">
    <property type="term" value="F:oxidoreductase activity"/>
    <property type="evidence" value="ECO:0007669"/>
    <property type="project" value="UniProtKB-KW"/>
</dbReference>
<organism evidence="3 4">
    <name type="scientific">Mycolicibacterium duvalii</name>
    <dbReference type="NCBI Taxonomy" id="39688"/>
    <lineage>
        <taxon>Bacteria</taxon>
        <taxon>Bacillati</taxon>
        <taxon>Actinomycetota</taxon>
        <taxon>Actinomycetes</taxon>
        <taxon>Mycobacteriales</taxon>
        <taxon>Mycobacteriaceae</taxon>
        <taxon>Mycolicibacterium</taxon>
    </lineage>
</organism>
<accession>A0A7I7JWS2</accession>
<protein>
    <recommendedName>
        <fullName evidence="5">Oxidoreductase</fullName>
    </recommendedName>
</protein>
<dbReference type="InterPro" id="IPR002347">
    <property type="entry name" value="SDR_fam"/>
</dbReference>
<comment type="similarity">
    <text evidence="1">Belongs to the short-chain dehydrogenases/reductases (SDR) family.</text>
</comment>
<reference evidence="3 4" key="1">
    <citation type="journal article" date="2019" name="Emerg. Microbes Infect.">
        <title>Comprehensive subspecies identification of 175 nontuberculous mycobacteria species based on 7547 genomic profiles.</title>
        <authorList>
            <person name="Matsumoto Y."/>
            <person name="Kinjo T."/>
            <person name="Motooka D."/>
            <person name="Nabeya D."/>
            <person name="Jung N."/>
            <person name="Uechi K."/>
            <person name="Horii T."/>
            <person name="Iida T."/>
            <person name="Fujita J."/>
            <person name="Nakamura S."/>
        </authorList>
    </citation>
    <scope>NUCLEOTIDE SEQUENCE [LARGE SCALE GENOMIC DNA]</scope>
    <source>
        <strain evidence="3 4">JCM 6396</strain>
    </source>
</reference>
<dbReference type="EMBL" id="AP022563">
    <property type="protein sequence ID" value="BBX16280.1"/>
    <property type="molecule type" value="Genomic_DNA"/>
</dbReference>
<dbReference type="InterPro" id="IPR051687">
    <property type="entry name" value="Peroxisomal_Beta-Oxidation"/>
</dbReference>
<dbReference type="Gene3D" id="3.40.50.720">
    <property type="entry name" value="NAD(P)-binding Rossmann-like Domain"/>
    <property type="match status" value="1"/>
</dbReference>
<proteinExistence type="inferred from homology"/>
<dbReference type="PANTHER" id="PTHR45024">
    <property type="entry name" value="DEHYDROGENASES, SHORT CHAIN"/>
    <property type="match status" value="1"/>
</dbReference>
<keyword evidence="4" id="KW-1185">Reference proteome</keyword>
<name>A0A7I7JWS2_9MYCO</name>
<evidence type="ECO:0000313" key="4">
    <source>
        <dbReference type="Proteomes" id="UP000467006"/>
    </source>
</evidence>